<protein>
    <recommendedName>
        <fullName evidence="3">Endonuclease</fullName>
    </recommendedName>
</protein>
<dbReference type="Gene3D" id="3.40.1440.10">
    <property type="entry name" value="GIY-YIG endonuclease"/>
    <property type="match status" value="1"/>
</dbReference>
<sequence>MIVYLLHFETPLGNPNNPRAMASHYIGWAHDLAGRMRDHRSGHGAALTRAANERGISYQVVATWPGDRALERWIKLRKCAPRLCPICAQAHPLGPFTIHLPVSDLVQVQSYDRVECPF</sequence>
<dbReference type="InterPro" id="IPR035901">
    <property type="entry name" value="GIY-YIG_endonuc_sf"/>
</dbReference>
<evidence type="ECO:0000313" key="1">
    <source>
        <dbReference type="EMBL" id="PDW01417.1"/>
    </source>
</evidence>
<evidence type="ECO:0008006" key="3">
    <source>
        <dbReference type="Google" id="ProtNLM"/>
    </source>
</evidence>
<proteinExistence type="predicted"/>
<name>A0A2H3LF20_9CHLR</name>
<comment type="caution">
    <text evidence="1">The sequence shown here is derived from an EMBL/GenBank/DDBJ whole genome shotgun (WGS) entry which is preliminary data.</text>
</comment>
<dbReference type="EMBL" id="LYXE01000003">
    <property type="protein sequence ID" value="PDW01417.1"/>
    <property type="molecule type" value="Genomic_DNA"/>
</dbReference>
<evidence type="ECO:0000313" key="2">
    <source>
        <dbReference type="Proteomes" id="UP000220922"/>
    </source>
</evidence>
<dbReference type="Proteomes" id="UP000220922">
    <property type="component" value="Unassembled WGS sequence"/>
</dbReference>
<dbReference type="RefSeq" id="WP_216361417.1">
    <property type="nucleotide sequence ID" value="NZ_LYXE01000003.1"/>
</dbReference>
<dbReference type="AlphaFoldDB" id="A0A2H3LF20"/>
<organism evidence="1 2">
    <name type="scientific">Candidatus Chloroploca asiatica</name>
    <dbReference type="NCBI Taxonomy" id="1506545"/>
    <lineage>
        <taxon>Bacteria</taxon>
        <taxon>Bacillati</taxon>
        <taxon>Chloroflexota</taxon>
        <taxon>Chloroflexia</taxon>
        <taxon>Chloroflexales</taxon>
        <taxon>Chloroflexineae</taxon>
        <taxon>Oscillochloridaceae</taxon>
        <taxon>Candidatus Chloroploca</taxon>
    </lineage>
</organism>
<gene>
    <name evidence="1" type="ORF">A9Q02_20965</name>
</gene>
<accession>A0A2H3LF20</accession>
<reference evidence="1 2" key="1">
    <citation type="submission" date="2016-05" db="EMBL/GenBank/DDBJ databases">
        <authorList>
            <person name="Lavstsen T."/>
            <person name="Jespersen J.S."/>
        </authorList>
    </citation>
    <scope>NUCLEOTIDE SEQUENCE [LARGE SCALE GENOMIC DNA]</scope>
    <source>
        <strain evidence="1 2">B7-9</strain>
    </source>
</reference>
<keyword evidence="2" id="KW-1185">Reference proteome</keyword>